<dbReference type="GeneID" id="19203062"/>
<reference evidence="2" key="1">
    <citation type="journal article" date="2012" name="Science">
        <title>The Paleozoic origin of enzymatic lignin decomposition reconstructed from 31 fungal genomes.</title>
        <authorList>
            <person name="Floudas D."/>
            <person name="Binder M."/>
            <person name="Riley R."/>
            <person name="Barry K."/>
            <person name="Blanchette R.A."/>
            <person name="Henrissat B."/>
            <person name="Martinez A.T."/>
            <person name="Otillar R."/>
            <person name="Spatafora J.W."/>
            <person name="Yadav J.S."/>
            <person name="Aerts A."/>
            <person name="Benoit I."/>
            <person name="Boyd A."/>
            <person name="Carlson A."/>
            <person name="Copeland A."/>
            <person name="Coutinho P.M."/>
            <person name="de Vries R.P."/>
            <person name="Ferreira P."/>
            <person name="Findley K."/>
            <person name="Foster B."/>
            <person name="Gaskell J."/>
            <person name="Glotzer D."/>
            <person name="Gorecki P."/>
            <person name="Heitman J."/>
            <person name="Hesse C."/>
            <person name="Hori C."/>
            <person name="Igarashi K."/>
            <person name="Jurgens J.A."/>
            <person name="Kallen N."/>
            <person name="Kersten P."/>
            <person name="Kohler A."/>
            <person name="Kuees U."/>
            <person name="Kumar T.K.A."/>
            <person name="Kuo A."/>
            <person name="LaButti K."/>
            <person name="Larrondo L.F."/>
            <person name="Lindquist E."/>
            <person name="Ling A."/>
            <person name="Lombard V."/>
            <person name="Lucas S."/>
            <person name="Lundell T."/>
            <person name="Martin R."/>
            <person name="McLaughlin D.J."/>
            <person name="Morgenstern I."/>
            <person name="Morin E."/>
            <person name="Murat C."/>
            <person name="Nagy L.G."/>
            <person name="Nolan M."/>
            <person name="Ohm R.A."/>
            <person name="Patyshakuliyeva A."/>
            <person name="Rokas A."/>
            <person name="Ruiz-Duenas F.J."/>
            <person name="Sabat G."/>
            <person name="Salamov A."/>
            <person name="Samejima M."/>
            <person name="Schmutz J."/>
            <person name="Slot J.C."/>
            <person name="St John F."/>
            <person name="Stenlid J."/>
            <person name="Sun H."/>
            <person name="Sun S."/>
            <person name="Syed K."/>
            <person name="Tsang A."/>
            <person name="Wiebenga A."/>
            <person name="Young D."/>
            <person name="Pisabarro A."/>
            <person name="Eastwood D.C."/>
            <person name="Martin F."/>
            <person name="Cullen D."/>
            <person name="Grigoriev I.V."/>
            <person name="Hibbett D.S."/>
        </authorList>
    </citation>
    <scope>NUCLEOTIDE SEQUENCE [LARGE SCALE GENOMIC DNA]</scope>
    <source>
        <strain evidence="2">RWD-64-598 SS2</strain>
    </source>
</reference>
<gene>
    <name evidence="1" type="ORF">CONPUDRAFT_152757</name>
</gene>
<proteinExistence type="predicted"/>
<dbReference type="RefSeq" id="XP_007767723.1">
    <property type="nucleotide sequence ID" value="XM_007769533.1"/>
</dbReference>
<protein>
    <submittedName>
        <fullName evidence="1">Uncharacterized protein</fullName>
    </submittedName>
</protein>
<dbReference type="Proteomes" id="UP000053558">
    <property type="component" value="Unassembled WGS sequence"/>
</dbReference>
<dbReference type="AlphaFoldDB" id="A0A5M3MRS2"/>
<keyword evidence="2" id="KW-1185">Reference proteome</keyword>
<evidence type="ECO:0000313" key="1">
    <source>
        <dbReference type="EMBL" id="EIW81853.1"/>
    </source>
</evidence>
<dbReference type="KEGG" id="cput:CONPUDRAFT_152757"/>
<evidence type="ECO:0000313" key="2">
    <source>
        <dbReference type="Proteomes" id="UP000053558"/>
    </source>
</evidence>
<accession>A0A5M3MRS2</accession>
<name>A0A5M3MRS2_CONPW</name>
<sequence length="335" mass="37383">MADCRNVQLPPSFLVSVFELLLAPHFTGHSDFDKPTPKYAIRNLLHVCQNWRNAATAAPHLWRNVSLSWSPELISGVVTWSGAEDLALYCTEHPSPSPENPKVVALLEGIHRIDTKFLTRCDDADDGALGRTLSLMTSLHTLDVRSLVPSPFHLPTIRRLRHLHMRGCGVRFDDLASCRVTHLTIDRDSRPNPVMTLEDLHRLPSALAVLRLIASTTISADVDPDNAANWIPVLEIYPHLEHIYLEGDLQTCCTFFRIIGYMTVAQLHLRCRSLSPSDGPLDAASPDHILALIHGISDRFWKPTPLVLDKCELSICQYQTASGYKYHGAPVGSRL</sequence>
<organism evidence="1 2">
    <name type="scientific">Coniophora puteana (strain RWD-64-598)</name>
    <name type="common">Brown rot fungus</name>
    <dbReference type="NCBI Taxonomy" id="741705"/>
    <lineage>
        <taxon>Eukaryota</taxon>
        <taxon>Fungi</taxon>
        <taxon>Dikarya</taxon>
        <taxon>Basidiomycota</taxon>
        <taxon>Agaricomycotina</taxon>
        <taxon>Agaricomycetes</taxon>
        <taxon>Agaricomycetidae</taxon>
        <taxon>Boletales</taxon>
        <taxon>Coniophorineae</taxon>
        <taxon>Coniophoraceae</taxon>
        <taxon>Coniophora</taxon>
    </lineage>
</organism>
<comment type="caution">
    <text evidence="1">The sequence shown here is derived from an EMBL/GenBank/DDBJ whole genome shotgun (WGS) entry which is preliminary data.</text>
</comment>
<dbReference type="EMBL" id="JH711577">
    <property type="protein sequence ID" value="EIW81853.1"/>
    <property type="molecule type" value="Genomic_DNA"/>
</dbReference>